<keyword evidence="9" id="KW-0472">Membrane</keyword>
<feature type="transmembrane region" description="Helical" evidence="9">
    <location>
        <begin position="291"/>
        <end position="311"/>
    </location>
</feature>
<dbReference type="GO" id="GO:0004222">
    <property type="term" value="F:metalloendopeptidase activity"/>
    <property type="evidence" value="ECO:0007669"/>
    <property type="project" value="InterPro"/>
</dbReference>
<dbReference type="RefSeq" id="WP_250582231.1">
    <property type="nucleotide sequence ID" value="NZ_JAKRVX010000001.1"/>
</dbReference>
<evidence type="ECO:0000256" key="6">
    <source>
        <dbReference type="PIRSR" id="PIRSR627057-1"/>
    </source>
</evidence>
<feature type="active site" evidence="6">
    <location>
        <position position="278"/>
    </location>
</feature>
<feature type="transmembrane region" description="Helical" evidence="9">
    <location>
        <begin position="174"/>
        <end position="194"/>
    </location>
</feature>
<proteinExistence type="inferred from homology"/>
<dbReference type="AlphaFoldDB" id="A0AAE3FU85"/>
<evidence type="ECO:0000256" key="1">
    <source>
        <dbReference type="ARBA" id="ARBA00022670"/>
    </source>
</evidence>
<gene>
    <name evidence="12" type="ORF">AArcSt2_00620</name>
</gene>
<dbReference type="InterPro" id="IPR001915">
    <property type="entry name" value="Peptidase_M48"/>
</dbReference>
<evidence type="ECO:0000259" key="11">
    <source>
        <dbReference type="Pfam" id="PF16491"/>
    </source>
</evidence>
<dbReference type="Gene3D" id="3.30.2010.10">
    <property type="entry name" value="Metalloproteases ('zincins'), catalytic domain"/>
    <property type="match status" value="1"/>
</dbReference>
<feature type="transmembrane region" description="Helical" evidence="9">
    <location>
        <begin position="99"/>
        <end position="126"/>
    </location>
</feature>
<comment type="caution">
    <text evidence="12">The sequence shown here is derived from an EMBL/GenBank/DDBJ whole genome shotgun (WGS) entry which is preliminary data.</text>
</comment>
<keyword evidence="1 8" id="KW-0645">Protease</keyword>
<evidence type="ECO:0000313" key="12">
    <source>
        <dbReference type="EMBL" id="MCL9815438.1"/>
    </source>
</evidence>
<feature type="transmembrane region" description="Helical" evidence="9">
    <location>
        <begin position="68"/>
        <end position="93"/>
    </location>
</feature>
<dbReference type="FunFam" id="3.30.2010.10:FF:000010">
    <property type="entry name" value="M48 family peptidase"/>
    <property type="match status" value="1"/>
</dbReference>
<keyword evidence="2 7" id="KW-0479">Metal-binding</keyword>
<dbReference type="GO" id="GO:0071586">
    <property type="term" value="P:CAAX-box protein processing"/>
    <property type="evidence" value="ECO:0007669"/>
    <property type="project" value="InterPro"/>
</dbReference>
<evidence type="ECO:0000313" key="13">
    <source>
        <dbReference type="Proteomes" id="UP001203207"/>
    </source>
</evidence>
<feature type="transmembrane region" description="Helical" evidence="9">
    <location>
        <begin position="323"/>
        <end position="343"/>
    </location>
</feature>
<dbReference type="InterPro" id="IPR032456">
    <property type="entry name" value="Peptidase_M48_N"/>
</dbReference>
<evidence type="ECO:0000256" key="2">
    <source>
        <dbReference type="ARBA" id="ARBA00022723"/>
    </source>
</evidence>
<keyword evidence="5 8" id="KW-0482">Metalloprotease</keyword>
<dbReference type="Pfam" id="PF01435">
    <property type="entry name" value="Peptidase_M48"/>
    <property type="match status" value="1"/>
</dbReference>
<evidence type="ECO:0000256" key="3">
    <source>
        <dbReference type="ARBA" id="ARBA00022801"/>
    </source>
</evidence>
<comment type="similarity">
    <text evidence="8">Belongs to the peptidase M48 family.</text>
</comment>
<reference evidence="12" key="1">
    <citation type="journal article" date="2022" name="Syst. Appl. Microbiol.">
        <title>Natronocalculus amylovorans gen. nov., sp. nov., and Natranaeroarchaeum aerophilus sp. nov., dominant culturable amylolytic natronoarchaea from hypersaline soda lakes in southwestern Siberia.</title>
        <authorList>
            <person name="Sorokin D.Y."/>
            <person name="Elcheninov A.G."/>
            <person name="Khizhniak T.V."/>
            <person name="Koenen M."/>
            <person name="Bale N.J."/>
            <person name="Damste J.S.S."/>
            <person name="Kublanov I.V."/>
        </authorList>
    </citation>
    <scope>NUCLEOTIDE SEQUENCE</scope>
    <source>
        <strain evidence="12">AArc-St2</strain>
    </source>
</reference>
<dbReference type="InterPro" id="IPR027057">
    <property type="entry name" value="CAXX_Prtase_1"/>
</dbReference>
<feature type="transmembrane region" description="Helical" evidence="9">
    <location>
        <begin position="6"/>
        <end position="24"/>
    </location>
</feature>
<evidence type="ECO:0000256" key="4">
    <source>
        <dbReference type="ARBA" id="ARBA00022833"/>
    </source>
</evidence>
<comment type="cofactor">
    <cofactor evidence="7 8">
        <name>Zn(2+)</name>
        <dbReference type="ChEBI" id="CHEBI:29105"/>
    </cofactor>
    <text evidence="7 8">Binds 1 zinc ion per subunit.</text>
</comment>
<dbReference type="PANTHER" id="PTHR10120">
    <property type="entry name" value="CAAX PRENYL PROTEASE 1"/>
    <property type="match status" value="1"/>
</dbReference>
<organism evidence="12 13">
    <name type="scientific">Natronocalculus amylovorans</name>
    <dbReference type="NCBI Taxonomy" id="2917812"/>
    <lineage>
        <taxon>Archaea</taxon>
        <taxon>Methanobacteriati</taxon>
        <taxon>Methanobacteriota</taxon>
        <taxon>Stenosarchaea group</taxon>
        <taxon>Halobacteria</taxon>
        <taxon>Halobacteriales</taxon>
        <taxon>Haloferacaceae</taxon>
        <taxon>Natronocalculus</taxon>
    </lineage>
</organism>
<sequence>MIEFHVAFIALLLGTQAFFTALAIKNVSYADRTVTEKTAWLKETLDIEDHNELLNYHRITTAASQLQTWIGLGVLFVVLYSGLFTEIVTLLAATGIDPVLQGILFFVGLIIAAQLFSLPFAVLRTFGIEEIFGFNNQTPTLFIRDKLVGTAVSIVFVGLIAGAILWFIQAFPTWWWVAGWALVIGFSLTMQIIYPRVIAPLFNEFTPVEDGELKAGVEDVFDRAGFSCEQIYTMDASRRSSHLNAYFTGFGETKRVVLFDTLVDRMTLPAVQSVLAHELAHWKKSHIWKQIASSAIQMAIVFALLGVLVSYEPLYALFGVPETATYAGLLLAVLIVGPIMELTSPITNKLSLKHEREADAFAVSVMDDGQPMIDALSALARENLANPFPHPTYAAFHYSHPPIPERIRLIEERMEREHRADEHDTTGVAPGDD</sequence>
<evidence type="ECO:0000256" key="5">
    <source>
        <dbReference type="ARBA" id="ARBA00023049"/>
    </source>
</evidence>
<feature type="binding site" evidence="7">
    <location>
        <position position="277"/>
    </location>
    <ligand>
        <name>Zn(2+)</name>
        <dbReference type="ChEBI" id="CHEBI:29105"/>
        <note>catalytic</note>
    </ligand>
</feature>
<dbReference type="EMBL" id="JAKRVX010000001">
    <property type="protein sequence ID" value="MCL9815438.1"/>
    <property type="molecule type" value="Genomic_DNA"/>
</dbReference>
<dbReference type="Proteomes" id="UP001203207">
    <property type="component" value="Unassembled WGS sequence"/>
</dbReference>
<evidence type="ECO:0000256" key="7">
    <source>
        <dbReference type="PIRSR" id="PIRSR627057-2"/>
    </source>
</evidence>
<keyword evidence="3 8" id="KW-0378">Hydrolase</keyword>
<feature type="domain" description="CAAX prenyl protease 1 N-terminal" evidence="11">
    <location>
        <begin position="40"/>
        <end position="203"/>
    </location>
</feature>
<reference evidence="12" key="2">
    <citation type="submission" date="2022-02" db="EMBL/GenBank/DDBJ databases">
        <authorList>
            <person name="Elcheninov A.G."/>
            <person name="Sorokin D.Y."/>
            <person name="Kublanov I.V."/>
        </authorList>
    </citation>
    <scope>NUCLEOTIDE SEQUENCE</scope>
    <source>
        <strain evidence="12">AArc-St2</strain>
    </source>
</reference>
<dbReference type="GO" id="GO:0046872">
    <property type="term" value="F:metal ion binding"/>
    <property type="evidence" value="ECO:0007669"/>
    <property type="project" value="UniProtKB-KW"/>
</dbReference>
<keyword evidence="13" id="KW-1185">Reference proteome</keyword>
<dbReference type="Pfam" id="PF16491">
    <property type="entry name" value="Peptidase_M48_N"/>
    <property type="match status" value="1"/>
</dbReference>
<feature type="binding site" evidence="7">
    <location>
        <position position="281"/>
    </location>
    <ligand>
        <name>Zn(2+)</name>
        <dbReference type="ChEBI" id="CHEBI:29105"/>
        <note>catalytic</note>
    </ligand>
</feature>
<name>A0AAE3FU85_9EURY</name>
<protein>
    <submittedName>
        <fullName evidence="12">M48 family metallopeptidase</fullName>
    </submittedName>
</protein>
<evidence type="ECO:0000256" key="9">
    <source>
        <dbReference type="SAM" id="Phobius"/>
    </source>
</evidence>
<accession>A0AAE3FU85</accession>
<feature type="domain" description="Peptidase M48" evidence="10">
    <location>
        <begin position="209"/>
        <end position="413"/>
    </location>
</feature>
<evidence type="ECO:0000259" key="10">
    <source>
        <dbReference type="Pfam" id="PF01435"/>
    </source>
</evidence>
<feature type="transmembrane region" description="Helical" evidence="9">
    <location>
        <begin position="147"/>
        <end position="168"/>
    </location>
</feature>
<dbReference type="CDD" id="cd07343">
    <property type="entry name" value="M48A_Zmpste24p_like"/>
    <property type="match status" value="1"/>
</dbReference>
<keyword evidence="4 7" id="KW-0862">Zinc</keyword>
<keyword evidence="9" id="KW-0812">Transmembrane</keyword>
<keyword evidence="9" id="KW-1133">Transmembrane helix</keyword>
<feature type="binding site" evidence="7">
    <location>
        <position position="355"/>
    </location>
    <ligand>
        <name>Zn(2+)</name>
        <dbReference type="ChEBI" id="CHEBI:29105"/>
        <note>catalytic</note>
    </ligand>
</feature>
<feature type="active site" description="Proton donor" evidence="6">
    <location>
        <position position="359"/>
    </location>
</feature>
<evidence type="ECO:0000256" key="8">
    <source>
        <dbReference type="RuleBase" id="RU003983"/>
    </source>
</evidence>